<dbReference type="Proteomes" id="UP000604825">
    <property type="component" value="Unassembled WGS sequence"/>
</dbReference>
<gene>
    <name evidence="1" type="ORF">NCGR_LOCUS59845</name>
</gene>
<accession>A0A811S0B5</accession>
<dbReference type="InterPro" id="IPR032675">
    <property type="entry name" value="LRR_dom_sf"/>
</dbReference>
<proteinExistence type="predicted"/>
<dbReference type="EMBL" id="CAJGYO010000018">
    <property type="protein sequence ID" value="CAD6335747.1"/>
    <property type="molecule type" value="Genomic_DNA"/>
</dbReference>
<name>A0A811S0B5_9POAL</name>
<protein>
    <submittedName>
        <fullName evidence="1">Uncharacterized protein</fullName>
    </submittedName>
</protein>
<reference evidence="1" key="1">
    <citation type="submission" date="2020-10" db="EMBL/GenBank/DDBJ databases">
        <authorList>
            <person name="Han B."/>
            <person name="Lu T."/>
            <person name="Zhao Q."/>
            <person name="Huang X."/>
            <person name="Zhao Y."/>
        </authorList>
    </citation>
    <scope>NUCLEOTIDE SEQUENCE</scope>
</reference>
<evidence type="ECO:0000313" key="1">
    <source>
        <dbReference type="EMBL" id="CAD6335747.1"/>
    </source>
</evidence>
<dbReference type="OrthoDB" id="672536at2759"/>
<keyword evidence="2" id="KW-1185">Reference proteome</keyword>
<dbReference type="AlphaFoldDB" id="A0A811S0B5"/>
<dbReference type="Gene3D" id="3.80.10.10">
    <property type="entry name" value="Ribonuclease Inhibitor"/>
    <property type="match status" value="1"/>
</dbReference>
<sequence length="228" mass="25665">MYYKGAQPFYALEAIHLHSVGTCESTFRKMMALCPRLHTLDLRRCNCYDTLCGAKAFIPPAGDNLRSITVAKCQGETWLDDLALPSLRYFRYSGNFDVALPINLSGLTILTVCSNALKMASSRCTKMANFQSMKELQLLILGMKMDNLADIYLFLKSCHCPNLERLFVQLPATCDVPLEDLVEEVRVELLEDSLVNLRMAKSDIRLCHFSLDIGEMSCDAVVVMIYLV</sequence>
<evidence type="ECO:0000313" key="2">
    <source>
        <dbReference type="Proteomes" id="UP000604825"/>
    </source>
</evidence>
<comment type="caution">
    <text evidence="1">The sequence shown here is derived from an EMBL/GenBank/DDBJ whole genome shotgun (WGS) entry which is preliminary data.</text>
</comment>
<dbReference type="SUPFAM" id="SSF52058">
    <property type="entry name" value="L domain-like"/>
    <property type="match status" value="1"/>
</dbReference>
<organism evidence="1 2">
    <name type="scientific">Miscanthus lutarioriparius</name>
    <dbReference type="NCBI Taxonomy" id="422564"/>
    <lineage>
        <taxon>Eukaryota</taxon>
        <taxon>Viridiplantae</taxon>
        <taxon>Streptophyta</taxon>
        <taxon>Embryophyta</taxon>
        <taxon>Tracheophyta</taxon>
        <taxon>Spermatophyta</taxon>
        <taxon>Magnoliopsida</taxon>
        <taxon>Liliopsida</taxon>
        <taxon>Poales</taxon>
        <taxon>Poaceae</taxon>
        <taxon>PACMAD clade</taxon>
        <taxon>Panicoideae</taxon>
        <taxon>Andropogonodae</taxon>
        <taxon>Andropogoneae</taxon>
        <taxon>Saccharinae</taxon>
        <taxon>Miscanthus</taxon>
    </lineage>
</organism>